<gene>
    <name evidence="13" type="ORF">EP57_06975</name>
</gene>
<dbReference type="SFLD" id="SFLDS00005">
    <property type="entry name" value="Isoprenoid_Synthase_Type_I"/>
    <property type="match status" value="1"/>
</dbReference>
<dbReference type="NCBIfam" id="NF045485">
    <property type="entry name" value="FPPsyn"/>
    <property type="match status" value="1"/>
</dbReference>
<comment type="cofactor">
    <cofactor evidence="1">
        <name>Mg(2+)</name>
        <dbReference type="ChEBI" id="CHEBI:18420"/>
    </cofactor>
</comment>
<dbReference type="RefSeq" id="WP_036085401.1">
    <property type="nucleotide sequence ID" value="NZ_CBCSHQ010000005.1"/>
</dbReference>
<dbReference type="InterPro" id="IPR000092">
    <property type="entry name" value="Polyprenyl_synt"/>
</dbReference>
<dbReference type="GO" id="GO:0016114">
    <property type="term" value="P:terpenoid biosynthetic process"/>
    <property type="evidence" value="ECO:0007669"/>
    <property type="project" value="UniProtKB-ARBA"/>
</dbReference>
<dbReference type="Proteomes" id="UP000029844">
    <property type="component" value="Unassembled WGS sequence"/>
</dbReference>
<dbReference type="Pfam" id="PF00348">
    <property type="entry name" value="polyprenyl_synt"/>
    <property type="match status" value="1"/>
</dbReference>
<dbReference type="SFLD" id="SFLDG01017">
    <property type="entry name" value="Polyprenyl_Transferase_Like"/>
    <property type="match status" value="1"/>
</dbReference>
<dbReference type="EC" id="2.5.1.10" evidence="3"/>
<dbReference type="PANTHER" id="PTHR43281">
    <property type="entry name" value="FARNESYL DIPHOSPHATE SYNTHASE"/>
    <property type="match status" value="1"/>
</dbReference>
<dbReference type="CDD" id="cd00685">
    <property type="entry name" value="Trans_IPPS_HT"/>
    <property type="match status" value="1"/>
</dbReference>
<evidence type="ECO:0000313" key="14">
    <source>
        <dbReference type="Proteomes" id="UP000029844"/>
    </source>
</evidence>
<sequence>MMTFEQFMEHYKQEIERCMAQAIVATDSEQKLEQSMIYSLEAGGKRIRPLLVLATLVAFGSKPELGYQTAAAMEMIHTYSLIHDDLPAMDNDDYRRGKLTNHKVYGDATAILAGDALLTKAFELIVMDDQLDATVKVELIQLFAKSAGADGMVGGQQADILGENQKLTLEELESIHRRKTGALLTASVLSGAMIAGASKQEQDILREFSHHIGIAFQICDDILDVIGDSEKMGKKTGSDIDLQKSTYPALLSLEGAKKALAEHTEKAEQALASLDIDATYLLGLTELIAVREF</sequence>
<dbReference type="GO" id="GO:0005737">
    <property type="term" value="C:cytoplasm"/>
    <property type="evidence" value="ECO:0007669"/>
    <property type="project" value="UniProtKB-ARBA"/>
</dbReference>
<comment type="caution">
    <text evidence="13">The sequence shown here is derived from an EMBL/GenBank/DDBJ whole genome shotgun (WGS) entry which is preliminary data.</text>
</comment>
<reference evidence="13 14" key="1">
    <citation type="submission" date="2014-05" db="EMBL/GenBank/DDBJ databases">
        <title>Novel Listeriaceae from food processing environments.</title>
        <authorList>
            <person name="den Bakker H.C."/>
        </authorList>
    </citation>
    <scope>NUCLEOTIDE SEQUENCE [LARGE SCALE GENOMIC DNA]</scope>
    <source>
        <strain evidence="13 14">FSL A5-0281</strain>
    </source>
</reference>
<evidence type="ECO:0000256" key="1">
    <source>
        <dbReference type="ARBA" id="ARBA00001946"/>
    </source>
</evidence>
<evidence type="ECO:0000256" key="7">
    <source>
        <dbReference type="ARBA" id="ARBA00022842"/>
    </source>
</evidence>
<evidence type="ECO:0000256" key="9">
    <source>
        <dbReference type="ARBA" id="ARBA00032380"/>
    </source>
</evidence>
<dbReference type="STRING" id="1552123.EP57_06975"/>
<comment type="similarity">
    <text evidence="2 12">Belongs to the FPP/GGPP synthase family.</text>
</comment>
<proteinExistence type="inferred from homology"/>
<evidence type="ECO:0000256" key="11">
    <source>
        <dbReference type="ARBA" id="ARBA00049399"/>
    </source>
</evidence>
<evidence type="ECO:0000256" key="4">
    <source>
        <dbReference type="ARBA" id="ARBA00015100"/>
    </source>
</evidence>
<dbReference type="SUPFAM" id="SSF48576">
    <property type="entry name" value="Terpenoid synthases"/>
    <property type="match status" value="1"/>
</dbReference>
<evidence type="ECO:0000256" key="6">
    <source>
        <dbReference type="ARBA" id="ARBA00022723"/>
    </source>
</evidence>
<dbReference type="GO" id="GO:0004337">
    <property type="term" value="F:(2E,6E)-farnesyl diphosphate synthase activity"/>
    <property type="evidence" value="ECO:0007669"/>
    <property type="project" value="UniProtKB-EC"/>
</dbReference>
<evidence type="ECO:0000256" key="12">
    <source>
        <dbReference type="RuleBase" id="RU004466"/>
    </source>
</evidence>
<evidence type="ECO:0000256" key="2">
    <source>
        <dbReference type="ARBA" id="ARBA00006706"/>
    </source>
</evidence>
<evidence type="ECO:0000313" key="13">
    <source>
        <dbReference type="EMBL" id="KGL41577.1"/>
    </source>
</evidence>
<dbReference type="EMBL" id="JNFA01000019">
    <property type="protein sequence ID" value="KGL41577.1"/>
    <property type="molecule type" value="Genomic_DNA"/>
</dbReference>
<dbReference type="eggNOG" id="COG0142">
    <property type="taxonomic scope" value="Bacteria"/>
</dbReference>
<dbReference type="InterPro" id="IPR033749">
    <property type="entry name" value="Polyprenyl_synt_CS"/>
</dbReference>
<dbReference type="PROSITE" id="PS00444">
    <property type="entry name" value="POLYPRENYL_SYNTHASE_2"/>
    <property type="match status" value="1"/>
</dbReference>
<evidence type="ECO:0000256" key="8">
    <source>
        <dbReference type="ARBA" id="ARBA00023229"/>
    </source>
</evidence>
<dbReference type="InterPro" id="IPR008949">
    <property type="entry name" value="Isoprenoid_synthase_dom_sf"/>
</dbReference>
<dbReference type="InterPro" id="IPR053378">
    <property type="entry name" value="Prenyl_diphosphate_synthase"/>
</dbReference>
<evidence type="ECO:0000256" key="10">
    <source>
        <dbReference type="ARBA" id="ARBA00032873"/>
    </source>
</evidence>
<dbReference type="PANTHER" id="PTHR43281:SF1">
    <property type="entry name" value="FARNESYL DIPHOSPHATE SYNTHASE"/>
    <property type="match status" value="1"/>
</dbReference>
<protein>
    <recommendedName>
        <fullName evidence="4">Farnesyl diphosphate synthase</fullName>
        <ecNumber evidence="3">2.5.1.10</ecNumber>
    </recommendedName>
    <alternativeName>
        <fullName evidence="10">(2E,6E)-farnesyl diphosphate synthase</fullName>
    </alternativeName>
    <alternativeName>
        <fullName evidence="9">Geranyltranstransferase</fullName>
    </alternativeName>
</protein>
<dbReference type="GO" id="GO:0046872">
    <property type="term" value="F:metal ion binding"/>
    <property type="evidence" value="ECO:0007669"/>
    <property type="project" value="UniProtKB-KW"/>
</dbReference>
<name>A0A099W997_9LIST</name>
<keyword evidence="7" id="KW-0460">Magnesium</keyword>
<keyword evidence="14" id="KW-1185">Reference proteome</keyword>
<evidence type="ECO:0000256" key="3">
    <source>
        <dbReference type="ARBA" id="ARBA00012439"/>
    </source>
</evidence>
<dbReference type="OrthoDB" id="9805316at2"/>
<dbReference type="PROSITE" id="PS00723">
    <property type="entry name" value="POLYPRENYL_SYNTHASE_1"/>
    <property type="match status" value="1"/>
</dbReference>
<dbReference type="Gene3D" id="1.10.600.10">
    <property type="entry name" value="Farnesyl Diphosphate Synthase"/>
    <property type="match status" value="1"/>
</dbReference>
<keyword evidence="5 12" id="KW-0808">Transferase</keyword>
<dbReference type="AlphaFoldDB" id="A0A099W997"/>
<comment type="catalytic activity">
    <reaction evidence="11">
        <text>isopentenyl diphosphate + (2E)-geranyl diphosphate = (2E,6E)-farnesyl diphosphate + diphosphate</text>
        <dbReference type="Rhea" id="RHEA:19361"/>
        <dbReference type="ChEBI" id="CHEBI:33019"/>
        <dbReference type="ChEBI" id="CHEBI:58057"/>
        <dbReference type="ChEBI" id="CHEBI:128769"/>
        <dbReference type="ChEBI" id="CHEBI:175763"/>
        <dbReference type="EC" id="2.5.1.10"/>
    </reaction>
</comment>
<dbReference type="FunFam" id="1.10.600.10:FF:000001">
    <property type="entry name" value="Geranylgeranyl diphosphate synthase"/>
    <property type="match status" value="1"/>
</dbReference>
<dbReference type="GeneID" id="58717119"/>
<keyword evidence="8" id="KW-0414">Isoprene biosynthesis</keyword>
<accession>A0A099W997</accession>
<organism evidence="13 14">
    <name type="scientific">Listeria booriae</name>
    <dbReference type="NCBI Taxonomy" id="1552123"/>
    <lineage>
        <taxon>Bacteria</taxon>
        <taxon>Bacillati</taxon>
        <taxon>Bacillota</taxon>
        <taxon>Bacilli</taxon>
        <taxon>Bacillales</taxon>
        <taxon>Listeriaceae</taxon>
        <taxon>Listeria</taxon>
    </lineage>
</organism>
<evidence type="ECO:0000256" key="5">
    <source>
        <dbReference type="ARBA" id="ARBA00022679"/>
    </source>
</evidence>
<keyword evidence="6" id="KW-0479">Metal-binding</keyword>